<proteinExistence type="inferred from homology"/>
<dbReference type="InterPro" id="IPR022892">
    <property type="entry name" value="RNaseHI"/>
</dbReference>
<dbReference type="Pfam" id="PF00075">
    <property type="entry name" value="RNase_H"/>
    <property type="match status" value="1"/>
</dbReference>
<comment type="catalytic activity">
    <reaction evidence="1 10">
        <text>Endonucleolytic cleavage to 5'-phosphomonoester.</text>
        <dbReference type="EC" id="3.1.26.4"/>
    </reaction>
</comment>
<comment type="similarity">
    <text evidence="2 10">Belongs to the RNase H family.</text>
</comment>
<feature type="region of interest" description="Disordered" evidence="11">
    <location>
        <begin position="146"/>
        <end position="193"/>
    </location>
</feature>
<dbReference type="EMBL" id="LT629792">
    <property type="protein sequence ID" value="SDT85604.1"/>
    <property type="molecule type" value="Genomic_DNA"/>
</dbReference>
<feature type="compositionally biased region" description="Low complexity" evidence="11">
    <location>
        <begin position="159"/>
        <end position="175"/>
    </location>
</feature>
<dbReference type="HAMAP" id="MF_00042">
    <property type="entry name" value="RNase_H"/>
    <property type="match status" value="1"/>
</dbReference>
<feature type="binding site" evidence="10">
    <location>
        <position position="138"/>
    </location>
    <ligand>
        <name>Mg(2+)</name>
        <dbReference type="ChEBI" id="CHEBI:18420"/>
        <label>2</label>
    </ligand>
</feature>
<keyword evidence="10" id="KW-0963">Cytoplasm</keyword>
<dbReference type="PROSITE" id="PS50879">
    <property type="entry name" value="RNASE_H_1"/>
    <property type="match status" value="1"/>
</dbReference>
<evidence type="ECO:0000256" key="11">
    <source>
        <dbReference type="SAM" id="MobiDB-lite"/>
    </source>
</evidence>
<accession>A0ABY0V4T2</accession>
<protein>
    <recommendedName>
        <fullName evidence="4 10">Ribonuclease H</fullName>
        <shortName evidence="10">RNase H</shortName>
        <ecNumber evidence="4 10">3.1.26.4</ecNumber>
    </recommendedName>
</protein>
<keyword evidence="6 10" id="KW-0479">Metal-binding</keyword>
<evidence type="ECO:0000259" key="12">
    <source>
        <dbReference type="PROSITE" id="PS50879"/>
    </source>
</evidence>
<keyword evidence="8 10" id="KW-0378">Hydrolase</keyword>
<comment type="cofactor">
    <cofactor evidence="10">
        <name>Mg(2+)</name>
        <dbReference type="ChEBI" id="CHEBI:18420"/>
    </cofactor>
    <text evidence="10">Binds 1 Mg(2+) ion per subunit. May bind a second metal ion at a regulatory site, or after substrate binding.</text>
</comment>
<dbReference type="InterPro" id="IPR036397">
    <property type="entry name" value="RNaseH_sf"/>
</dbReference>
<gene>
    <name evidence="10" type="primary">rnhA</name>
    <name evidence="13" type="ORF">SAMN04489714_0112</name>
</gene>
<evidence type="ECO:0000256" key="5">
    <source>
        <dbReference type="ARBA" id="ARBA00022722"/>
    </source>
</evidence>
<sequence>MSESSDPIRAAVDGSSLGNPGPAGWAWVVDRDHWDAGGWPSGTNNLGELTAVLELLRATDTDELRGRRLEILADSQYAINVITKWAPSWKKKGWQKADKKPIANLEVIQEIDRLIASRDAHFAWVRGHAGHDLNELADTHARGAAEAYRDGRAPEPGPGFASVSGSGFESSPGSGCASPIDEGDPPTVDSAATIRPRQKSLIRAWASLNFKELGTYEAEGARIIDHEGHDRLELRDVPIRPGESCRVSRIEICEGGANMWIATFTISGSDATWPGTIRITHVWAGSSADTARVIWQQFTPVVDAG</sequence>
<dbReference type="PANTHER" id="PTHR10642:SF26">
    <property type="entry name" value="RIBONUCLEASE H1"/>
    <property type="match status" value="1"/>
</dbReference>
<keyword evidence="9 10" id="KW-0460">Magnesium</keyword>
<evidence type="ECO:0000256" key="7">
    <source>
        <dbReference type="ARBA" id="ARBA00022759"/>
    </source>
</evidence>
<evidence type="ECO:0000256" key="8">
    <source>
        <dbReference type="ARBA" id="ARBA00022801"/>
    </source>
</evidence>
<reference evidence="13 14" key="1">
    <citation type="submission" date="2016-10" db="EMBL/GenBank/DDBJ databases">
        <authorList>
            <person name="Varghese N."/>
            <person name="Submissions S."/>
        </authorList>
    </citation>
    <scope>NUCLEOTIDE SEQUENCE [LARGE SCALE GENOMIC DNA]</scope>
    <source>
        <strain evidence="13 14">DSM 9169</strain>
    </source>
</reference>
<dbReference type="InterPro" id="IPR012337">
    <property type="entry name" value="RNaseH-like_sf"/>
</dbReference>
<evidence type="ECO:0000256" key="9">
    <source>
        <dbReference type="ARBA" id="ARBA00022842"/>
    </source>
</evidence>
<dbReference type="RefSeq" id="WP_092648076.1">
    <property type="nucleotide sequence ID" value="NZ_LT629792.1"/>
</dbReference>
<dbReference type="Proteomes" id="UP000198976">
    <property type="component" value="Chromosome I"/>
</dbReference>
<evidence type="ECO:0000256" key="1">
    <source>
        <dbReference type="ARBA" id="ARBA00000077"/>
    </source>
</evidence>
<evidence type="ECO:0000313" key="14">
    <source>
        <dbReference type="Proteomes" id="UP000198976"/>
    </source>
</evidence>
<keyword evidence="14" id="KW-1185">Reference proteome</keyword>
<feature type="domain" description="RNase H type-1" evidence="12">
    <location>
        <begin position="4"/>
        <end position="146"/>
    </location>
</feature>
<dbReference type="InterPro" id="IPR002156">
    <property type="entry name" value="RNaseH_domain"/>
</dbReference>
<evidence type="ECO:0000256" key="3">
    <source>
        <dbReference type="ARBA" id="ARBA00011245"/>
    </source>
</evidence>
<dbReference type="PANTHER" id="PTHR10642">
    <property type="entry name" value="RIBONUCLEASE H1"/>
    <property type="match status" value="1"/>
</dbReference>
<comment type="function">
    <text evidence="10">Endonuclease that specifically degrades the RNA of RNA-DNA hybrids.</text>
</comment>
<feature type="binding site" evidence="10">
    <location>
        <position position="13"/>
    </location>
    <ligand>
        <name>Mg(2+)</name>
        <dbReference type="ChEBI" id="CHEBI:18420"/>
        <label>1</label>
    </ligand>
</feature>
<comment type="subunit">
    <text evidence="3 10">Monomer.</text>
</comment>
<dbReference type="SUPFAM" id="SSF53098">
    <property type="entry name" value="Ribonuclease H-like"/>
    <property type="match status" value="1"/>
</dbReference>
<evidence type="ECO:0000313" key="13">
    <source>
        <dbReference type="EMBL" id="SDT85604.1"/>
    </source>
</evidence>
<keyword evidence="5 10" id="KW-0540">Nuclease</keyword>
<comment type="subcellular location">
    <subcellularLocation>
        <location evidence="10">Cytoplasm</location>
    </subcellularLocation>
</comment>
<dbReference type="InterPro" id="IPR050092">
    <property type="entry name" value="RNase_H"/>
</dbReference>
<organism evidence="13 14">
    <name type="scientific">Schaalia radingae</name>
    <dbReference type="NCBI Taxonomy" id="131110"/>
    <lineage>
        <taxon>Bacteria</taxon>
        <taxon>Bacillati</taxon>
        <taxon>Actinomycetota</taxon>
        <taxon>Actinomycetes</taxon>
        <taxon>Actinomycetales</taxon>
        <taxon>Actinomycetaceae</taxon>
        <taxon>Schaalia</taxon>
    </lineage>
</organism>
<evidence type="ECO:0000256" key="4">
    <source>
        <dbReference type="ARBA" id="ARBA00012180"/>
    </source>
</evidence>
<dbReference type="Gene3D" id="3.30.420.10">
    <property type="entry name" value="Ribonuclease H-like superfamily/Ribonuclease H"/>
    <property type="match status" value="1"/>
</dbReference>
<evidence type="ECO:0000256" key="10">
    <source>
        <dbReference type="HAMAP-Rule" id="MF_00042"/>
    </source>
</evidence>
<feature type="binding site" evidence="10">
    <location>
        <position position="74"/>
    </location>
    <ligand>
        <name>Mg(2+)</name>
        <dbReference type="ChEBI" id="CHEBI:18420"/>
        <label>1</label>
    </ligand>
</feature>
<feature type="binding site" evidence="10">
    <location>
        <position position="48"/>
    </location>
    <ligand>
        <name>Mg(2+)</name>
        <dbReference type="ChEBI" id="CHEBI:18420"/>
        <label>1</label>
    </ligand>
</feature>
<evidence type="ECO:0000256" key="2">
    <source>
        <dbReference type="ARBA" id="ARBA00005300"/>
    </source>
</evidence>
<keyword evidence="7 10" id="KW-0255">Endonuclease</keyword>
<feature type="binding site" evidence="10">
    <location>
        <position position="13"/>
    </location>
    <ligand>
        <name>Mg(2+)</name>
        <dbReference type="ChEBI" id="CHEBI:18420"/>
        <label>2</label>
    </ligand>
</feature>
<name>A0ABY0V4T2_9ACTO</name>
<dbReference type="CDD" id="cd09278">
    <property type="entry name" value="RNase_HI_prokaryote_like"/>
    <property type="match status" value="1"/>
</dbReference>
<evidence type="ECO:0000256" key="6">
    <source>
        <dbReference type="ARBA" id="ARBA00022723"/>
    </source>
</evidence>
<dbReference type="EC" id="3.1.26.4" evidence="4 10"/>